<dbReference type="InterPro" id="IPR051396">
    <property type="entry name" value="Bact_Antivir_Def_Nuclease"/>
</dbReference>
<dbReference type="GO" id="GO:0005524">
    <property type="term" value="F:ATP binding"/>
    <property type="evidence" value="ECO:0007669"/>
    <property type="project" value="UniProtKB-KW"/>
</dbReference>
<dbReference type="PANTHER" id="PTHR43581:SF2">
    <property type="entry name" value="EXCINUCLEASE ATPASE SUBUNIT"/>
    <property type="match status" value="1"/>
</dbReference>
<name>A0A414SE78_MEDGN</name>
<dbReference type="PANTHER" id="PTHR43581">
    <property type="entry name" value="ATP/GTP PHOSPHATASE"/>
    <property type="match status" value="1"/>
</dbReference>
<dbReference type="SUPFAM" id="SSF52540">
    <property type="entry name" value="P-loop containing nucleoside triphosphate hydrolases"/>
    <property type="match status" value="1"/>
</dbReference>
<sequence length="354" mass="40192">MKIDNIDLQNFMAFDALNTSFSPNINIIFGENSTGKSALLKVMYAAMKSIADIKNVKAEITNEKVENIVIEKIAGVFMPENDAVGRLVGRQQGSNRAEIKISLNNHEQVSMGFGNRQTRHIDLAFNTEMKSDNFVPIFIPPKEIISSTSNFTSLYDDYHIAIDETYYDLARLLMRPLKKGPNTAEQNSVLTEFAKIMNGSVFQKDNKFYLKVKGSGEFEMGLVSEGYRKLSTLIYLILSGSLNKNAILFWDEPETNMNPKLISHVTDALIKLSQMGVQVFISTHSYFVQQSFNLFAEYQNKGKNKLDIQFMSLYKDIENGKLKCEKSNDLSEISHNAIMEEFDAIYDKEQELIE</sequence>
<comment type="caution">
    <text evidence="2">The sequence shown here is derived from an EMBL/GenBank/DDBJ whole genome shotgun (WGS) entry which is preliminary data.</text>
</comment>
<evidence type="ECO:0000259" key="1">
    <source>
        <dbReference type="Pfam" id="PF13304"/>
    </source>
</evidence>
<gene>
    <name evidence="2" type="ORF">DW270_10875</name>
</gene>
<dbReference type="RefSeq" id="WP_118263082.1">
    <property type="nucleotide sequence ID" value="NZ_QRIA01000014.1"/>
</dbReference>
<reference evidence="2 3" key="1">
    <citation type="submission" date="2018-08" db="EMBL/GenBank/DDBJ databases">
        <title>A genome reference for cultivated species of the human gut microbiota.</title>
        <authorList>
            <person name="Zou Y."/>
            <person name="Xue W."/>
            <person name="Luo G."/>
        </authorList>
    </citation>
    <scope>NUCLEOTIDE SEQUENCE [LARGE SCALE GENOMIC DNA]</scope>
    <source>
        <strain evidence="2 3">AM22-7AC</strain>
    </source>
</reference>
<dbReference type="AlphaFoldDB" id="A0A414SE78"/>
<keyword evidence="2" id="KW-0067">ATP-binding</keyword>
<dbReference type="EMBL" id="QRIA01000014">
    <property type="protein sequence ID" value="RHG17532.1"/>
    <property type="molecule type" value="Genomic_DNA"/>
</dbReference>
<proteinExistence type="predicted"/>
<dbReference type="Pfam" id="PF13304">
    <property type="entry name" value="AAA_21"/>
    <property type="match status" value="1"/>
</dbReference>
<dbReference type="InterPro" id="IPR003959">
    <property type="entry name" value="ATPase_AAA_core"/>
</dbReference>
<evidence type="ECO:0000313" key="3">
    <source>
        <dbReference type="Proteomes" id="UP000285697"/>
    </source>
</evidence>
<evidence type="ECO:0000313" key="2">
    <source>
        <dbReference type="EMBL" id="RHG17532.1"/>
    </source>
</evidence>
<protein>
    <submittedName>
        <fullName evidence="2">ATP-binding protein</fullName>
    </submittedName>
</protein>
<organism evidence="2 3">
    <name type="scientific">Mediterraneibacter gnavus</name>
    <name type="common">Ruminococcus gnavus</name>
    <dbReference type="NCBI Taxonomy" id="33038"/>
    <lineage>
        <taxon>Bacteria</taxon>
        <taxon>Bacillati</taxon>
        <taxon>Bacillota</taxon>
        <taxon>Clostridia</taxon>
        <taxon>Lachnospirales</taxon>
        <taxon>Lachnospiraceae</taxon>
        <taxon>Mediterraneibacter</taxon>
    </lineage>
</organism>
<dbReference type="Proteomes" id="UP000285697">
    <property type="component" value="Unassembled WGS sequence"/>
</dbReference>
<dbReference type="Gene3D" id="3.40.50.300">
    <property type="entry name" value="P-loop containing nucleotide triphosphate hydrolases"/>
    <property type="match status" value="1"/>
</dbReference>
<dbReference type="InterPro" id="IPR027417">
    <property type="entry name" value="P-loop_NTPase"/>
</dbReference>
<keyword evidence="2" id="KW-0547">Nucleotide-binding</keyword>
<feature type="domain" description="ATPase AAA-type core" evidence="1">
    <location>
        <begin position="25"/>
        <end position="287"/>
    </location>
</feature>
<dbReference type="GO" id="GO:0016887">
    <property type="term" value="F:ATP hydrolysis activity"/>
    <property type="evidence" value="ECO:0007669"/>
    <property type="project" value="InterPro"/>
</dbReference>
<accession>A0A414SE78</accession>